<organism evidence="4 5">
    <name type="scientific">Mucilaginibacter defluvii</name>
    <dbReference type="NCBI Taxonomy" id="1196019"/>
    <lineage>
        <taxon>Bacteria</taxon>
        <taxon>Pseudomonadati</taxon>
        <taxon>Bacteroidota</taxon>
        <taxon>Sphingobacteriia</taxon>
        <taxon>Sphingobacteriales</taxon>
        <taxon>Sphingobacteriaceae</taxon>
        <taxon>Mucilaginibacter</taxon>
    </lineage>
</organism>
<dbReference type="Pfam" id="PF01370">
    <property type="entry name" value="Epimerase"/>
    <property type="match status" value="1"/>
</dbReference>
<gene>
    <name evidence="4" type="ORF">GCM10023313_33930</name>
</gene>
<feature type="domain" description="DUF1731" evidence="3">
    <location>
        <begin position="253"/>
        <end position="299"/>
    </location>
</feature>
<dbReference type="InterPro" id="IPR001509">
    <property type="entry name" value="Epimerase_deHydtase"/>
</dbReference>
<reference evidence="5" key="1">
    <citation type="journal article" date="2019" name="Int. J. Syst. Evol. Microbiol.">
        <title>The Global Catalogue of Microorganisms (GCM) 10K type strain sequencing project: providing services to taxonomists for standard genome sequencing and annotation.</title>
        <authorList>
            <consortium name="The Broad Institute Genomics Platform"/>
            <consortium name="The Broad Institute Genome Sequencing Center for Infectious Disease"/>
            <person name="Wu L."/>
            <person name="Ma J."/>
        </authorList>
    </citation>
    <scope>NUCLEOTIDE SEQUENCE [LARGE SCALE GENOMIC DNA]</scope>
    <source>
        <strain evidence="5">JCM 18283</strain>
    </source>
</reference>
<dbReference type="Proteomes" id="UP001501436">
    <property type="component" value="Unassembled WGS sequence"/>
</dbReference>
<comment type="similarity">
    <text evidence="1">Belongs to the NAD(P)-dependent epimerase/dehydratase family. SDR39U1 subfamily.</text>
</comment>
<dbReference type="SUPFAM" id="SSF51735">
    <property type="entry name" value="NAD(P)-binding Rossmann-fold domains"/>
    <property type="match status" value="1"/>
</dbReference>
<comment type="caution">
    <text evidence="4">The sequence shown here is derived from an EMBL/GenBank/DDBJ whole genome shotgun (WGS) entry which is preliminary data.</text>
</comment>
<keyword evidence="5" id="KW-1185">Reference proteome</keyword>
<sequence length="302" mass="33159">MTNKKILITGGSGGLGKQLTDLLLSKGYNVSHLSRGEGKDNRVQTYRWDVNKGVIDEACIDGVDTIIHLAGAGIADERWTEERKKVIIESRTKSIALVYDLLKRKSNKVRFVISASGIGYYSDRGDELLTEENPPANDFLGRCCVLWEQAVDEGEKLGLRVAKFRTGVVLDKHAGALPKLSAPVKLGFGAALGNGRQWMPWIHWQDVAGMYLFAIEQELSGVYNMAAPNPVTNKQLTQAVAKQLNKPLWLPNVPAFALKLALGEMSTLVLGSTKASADKIEQAGFHFKFDSIDKALTDIYGR</sequence>
<feature type="domain" description="NAD-dependent epimerase/dehydratase" evidence="2">
    <location>
        <begin position="6"/>
        <end position="225"/>
    </location>
</feature>
<proteinExistence type="inferred from homology"/>
<dbReference type="InterPro" id="IPR036291">
    <property type="entry name" value="NAD(P)-bd_dom_sf"/>
</dbReference>
<evidence type="ECO:0000313" key="4">
    <source>
        <dbReference type="EMBL" id="GAA4926673.1"/>
    </source>
</evidence>
<dbReference type="Gene3D" id="3.40.50.720">
    <property type="entry name" value="NAD(P)-binding Rossmann-like Domain"/>
    <property type="match status" value="1"/>
</dbReference>
<dbReference type="EMBL" id="BAABJI010000004">
    <property type="protein sequence ID" value="GAA4926673.1"/>
    <property type="molecule type" value="Genomic_DNA"/>
</dbReference>
<name>A0ABP9GBI5_9SPHI</name>
<dbReference type="InterPro" id="IPR013549">
    <property type="entry name" value="DUF1731"/>
</dbReference>
<dbReference type="NCBIfam" id="TIGR01777">
    <property type="entry name" value="yfcH"/>
    <property type="match status" value="1"/>
</dbReference>
<evidence type="ECO:0000259" key="3">
    <source>
        <dbReference type="Pfam" id="PF08338"/>
    </source>
</evidence>
<evidence type="ECO:0000313" key="5">
    <source>
        <dbReference type="Proteomes" id="UP001501436"/>
    </source>
</evidence>
<evidence type="ECO:0000259" key="2">
    <source>
        <dbReference type="Pfam" id="PF01370"/>
    </source>
</evidence>
<dbReference type="PANTHER" id="PTHR11092">
    <property type="entry name" value="SUGAR NUCLEOTIDE EPIMERASE RELATED"/>
    <property type="match status" value="1"/>
</dbReference>
<dbReference type="PANTHER" id="PTHR11092:SF0">
    <property type="entry name" value="EPIMERASE FAMILY PROTEIN SDR39U1"/>
    <property type="match status" value="1"/>
</dbReference>
<dbReference type="InterPro" id="IPR010099">
    <property type="entry name" value="SDR39U1"/>
</dbReference>
<dbReference type="RefSeq" id="WP_345333113.1">
    <property type="nucleotide sequence ID" value="NZ_BAABJI010000004.1"/>
</dbReference>
<protein>
    <submittedName>
        <fullName evidence="4">TIGR01777 family oxidoreductase</fullName>
    </submittedName>
</protein>
<accession>A0ABP9GBI5</accession>
<evidence type="ECO:0000256" key="1">
    <source>
        <dbReference type="ARBA" id="ARBA00009353"/>
    </source>
</evidence>
<dbReference type="Pfam" id="PF08338">
    <property type="entry name" value="DUF1731"/>
    <property type="match status" value="1"/>
</dbReference>